<dbReference type="InterPro" id="IPR001865">
    <property type="entry name" value="Ribosomal_uS2"/>
</dbReference>
<dbReference type="GO" id="GO:0006412">
    <property type="term" value="P:translation"/>
    <property type="evidence" value="ECO:0007669"/>
    <property type="project" value="InterPro"/>
</dbReference>
<proteinExistence type="inferred from homology"/>
<geneLocation type="plastid" evidence="2"/>
<dbReference type="InterPro" id="IPR023591">
    <property type="entry name" value="Ribosomal_uS2_flav_dom_sf"/>
</dbReference>
<accession>A0A7S6PV64</accession>
<dbReference type="PRINTS" id="PR00395">
    <property type="entry name" value="RIBOSOMALS2"/>
</dbReference>
<evidence type="ECO:0000313" key="2">
    <source>
        <dbReference type="EMBL" id="QOU10648.1"/>
    </source>
</evidence>
<keyword evidence="2" id="KW-0934">Plastid</keyword>
<dbReference type="GO" id="GO:0003735">
    <property type="term" value="F:structural constituent of ribosome"/>
    <property type="evidence" value="ECO:0007669"/>
    <property type="project" value="InterPro"/>
</dbReference>
<dbReference type="Gene3D" id="1.10.287.610">
    <property type="entry name" value="Helix hairpin bin"/>
    <property type="match status" value="1"/>
</dbReference>
<dbReference type="CDD" id="cd01425">
    <property type="entry name" value="RPS2"/>
    <property type="match status" value="1"/>
</dbReference>
<dbReference type="Pfam" id="PF00318">
    <property type="entry name" value="Ribosomal_S2"/>
    <property type="match status" value="1"/>
</dbReference>
<dbReference type="PANTHER" id="PTHR12534">
    <property type="entry name" value="30S RIBOSOMAL PROTEIN S2 PROKARYOTIC AND ORGANELLAR"/>
    <property type="match status" value="1"/>
</dbReference>
<dbReference type="SUPFAM" id="SSF52313">
    <property type="entry name" value="Ribosomal protein S2"/>
    <property type="match status" value="1"/>
</dbReference>
<dbReference type="EMBL" id="MN935478">
    <property type="protein sequence ID" value="QOU10648.1"/>
    <property type="molecule type" value="Genomic_DNA"/>
</dbReference>
<dbReference type="HAMAP" id="MF_00291_B">
    <property type="entry name" value="Ribosomal_uS2_B"/>
    <property type="match status" value="1"/>
</dbReference>
<protein>
    <submittedName>
        <fullName evidence="2">Ribosomal protein S2</fullName>
    </submittedName>
</protein>
<dbReference type="GO" id="GO:0005763">
    <property type="term" value="C:mitochondrial small ribosomal subunit"/>
    <property type="evidence" value="ECO:0007669"/>
    <property type="project" value="TreeGrafter"/>
</dbReference>
<comment type="similarity">
    <text evidence="1">Belongs to the universal ribosomal protein uS2 family.</text>
</comment>
<name>A0A7S6PV64_9STRA</name>
<evidence type="ECO:0000256" key="1">
    <source>
        <dbReference type="ARBA" id="ARBA00006242"/>
    </source>
</evidence>
<sequence length="242" mass="27419">MKTQETNKNLIIEQFLKAGIQYGHKSKEWNPKMAPYISGEKNGIHIFNLVKTFKFLRIAGNILEKKASKGKQILFVGTSKAASESVAKYAKEAKIFYINFRWLGGMLTNWSTLQKRISKLKELENYYLNTDPQILSKKERNKNYKQLQKLKYLFEGIKTMQTLPDIVVFTSQIKENIAISECQALGIPTVCVVDSNCSPDLIPYPIPGNDDAPAAIDLILSYLSKRILAGKQKLKNNLAKQA</sequence>
<dbReference type="InterPro" id="IPR005706">
    <property type="entry name" value="Ribosomal_uS2_bac/mit/plastid"/>
</dbReference>
<dbReference type="NCBIfam" id="TIGR01011">
    <property type="entry name" value="rpsB_bact"/>
    <property type="match status" value="1"/>
</dbReference>
<dbReference type="PANTHER" id="PTHR12534:SF0">
    <property type="entry name" value="SMALL RIBOSOMAL SUBUNIT PROTEIN US2M"/>
    <property type="match status" value="1"/>
</dbReference>
<dbReference type="AlphaFoldDB" id="A0A7S6PV64"/>
<organism evidence="2">
    <name type="scientific">Poteriospumella lacustris</name>
    <dbReference type="NCBI Taxonomy" id="1117027"/>
    <lineage>
        <taxon>Eukaryota</taxon>
        <taxon>Sar</taxon>
        <taxon>Stramenopiles</taxon>
        <taxon>Ochrophyta</taxon>
        <taxon>Chrysophyceae</taxon>
        <taxon>Chromulinales</taxon>
        <taxon>Dinobryaceae</taxon>
        <taxon>Poteriospumella</taxon>
    </lineage>
</organism>
<dbReference type="Gene3D" id="3.40.50.10490">
    <property type="entry name" value="Glucose-6-phosphate isomerase like protein, domain 1"/>
    <property type="match status" value="1"/>
</dbReference>
<keyword evidence="2" id="KW-0689">Ribosomal protein</keyword>
<gene>
    <name evidence="2" type="primary">rps2</name>
    <name evidence="2" type="ORF">PoterioPt_p013</name>
</gene>
<keyword evidence="2" id="KW-0687">Ribonucleoprotein</keyword>
<reference evidence="2" key="1">
    <citation type="journal article" date="2020" name="Front. Plant Sci.">
        <title>Comparative Plastid Genomics of Non-Photosynthetic Chrysophytes: Genome Reduction and Compaction.</title>
        <authorList>
            <person name="Kim J.I."/>
            <person name="Jeong M."/>
            <person name="Archibald J.M."/>
            <person name="Shin W."/>
        </authorList>
    </citation>
    <scope>NUCLEOTIDE SEQUENCE</scope>
    <source>
        <strain evidence="2">Yongseonkyo072317C3</strain>
    </source>
</reference>